<gene>
    <name evidence="2" type="ORF">BcabD6B2_32530</name>
</gene>
<dbReference type="EMBL" id="BPLF01000002">
    <property type="protein sequence ID" value="GIX63818.1"/>
    <property type="molecule type" value="Genomic_DNA"/>
</dbReference>
<dbReference type="GeneID" id="94195299"/>
<evidence type="ECO:0000313" key="2">
    <source>
        <dbReference type="EMBL" id="GIX63818.1"/>
    </source>
</evidence>
<feature type="compositionally biased region" description="Gly residues" evidence="1">
    <location>
        <begin position="402"/>
        <end position="415"/>
    </location>
</feature>
<feature type="compositionally biased region" description="Basic and acidic residues" evidence="1">
    <location>
        <begin position="546"/>
        <end position="561"/>
    </location>
</feature>
<sequence>MSQKNSLADPPSNLKKAIDWILRVTGWDTKSGKRDTDKLAKQVYSLLNEARSSAQNNALNDADAPALADLFNWVGRNGNGEGIKKLVEALVSGLATFIGYEGASTGYGKGRHQEWSGVGKKGQYTSYYDVSSWQDDIADTCAKILLGCIPLVYYLITYLYWRCSIKSGCNGEWKDMTFNGEKFRLILRNGIRSEQMSKPDLKKFMEAMGYTSTQLMDAKGMAVMMVLEKKFSELEHARDTANNPPLYSNYLQKMRQNGETHLKSNPEKCPLYCLHTAAMVYWKSVPAKSNGIAEAIEKLRDDFESLNSYSITYYTLEQRIKDLTEKVKNYVAPAAATEPGSDGPRKPALPGTGGAQEQPQQETPAAEAVGAAANAAAASGATPGSVAASGTETSVVISGPGVVTGVGGSGGGGGHTSSVPRTSTTSTGTITPTPTIITTTTPTTGGGDTGPQGPPGSLGPAGANANRGETGERGNDQGVHHAAGQAGKEGEKIGQGVHHGVNQAGKEAEKFGQGVHHASGDAGGTGPAGPIGPVGARGPAGPQGPRGDKGETGEHEYRDRSSSPPSSSSSSSSTLSGPTTPPQPSSSAGSIGGTLATLTAAGGGAAAYFLNIGGFGSIVKSILGIS</sequence>
<feature type="region of interest" description="Disordered" evidence="1">
    <location>
        <begin position="399"/>
        <end position="493"/>
    </location>
</feature>
<reference evidence="2 3" key="1">
    <citation type="submission" date="2021-06" db="EMBL/GenBank/DDBJ databases">
        <title>Genome sequence of Babesia caballi.</title>
        <authorList>
            <person name="Yamagishi J."/>
            <person name="Kidaka T."/>
            <person name="Ochi A."/>
        </authorList>
    </citation>
    <scope>NUCLEOTIDE SEQUENCE [LARGE SCALE GENOMIC DNA]</scope>
    <source>
        <strain evidence="2">USDA-D6B2</strain>
    </source>
</reference>
<evidence type="ECO:0000313" key="3">
    <source>
        <dbReference type="Proteomes" id="UP001497744"/>
    </source>
</evidence>
<dbReference type="Pfam" id="PF21009">
    <property type="entry name" value="SBSN_GxHH_rpt"/>
    <property type="match status" value="1"/>
</dbReference>
<dbReference type="RefSeq" id="XP_067715887.1">
    <property type="nucleotide sequence ID" value="XM_067859786.1"/>
</dbReference>
<feature type="region of interest" description="Disordered" evidence="1">
    <location>
        <begin position="334"/>
        <end position="371"/>
    </location>
</feature>
<organism evidence="2 3">
    <name type="scientific">Babesia caballi</name>
    <dbReference type="NCBI Taxonomy" id="5871"/>
    <lineage>
        <taxon>Eukaryota</taxon>
        <taxon>Sar</taxon>
        <taxon>Alveolata</taxon>
        <taxon>Apicomplexa</taxon>
        <taxon>Aconoidasida</taxon>
        <taxon>Piroplasmida</taxon>
        <taxon>Babesiidae</taxon>
        <taxon>Babesia</taxon>
    </lineage>
</organism>
<accession>A0AAV4LV02</accession>
<feature type="compositionally biased region" description="Low complexity" evidence="1">
    <location>
        <begin position="531"/>
        <end position="545"/>
    </location>
</feature>
<dbReference type="PANTHER" id="PTHR23243:SF3">
    <property type="entry name" value="SUPRABASIN"/>
    <property type="match status" value="1"/>
</dbReference>
<protein>
    <submittedName>
        <fullName evidence="2">Phage tail protein</fullName>
    </submittedName>
</protein>
<dbReference type="Proteomes" id="UP001497744">
    <property type="component" value="Unassembled WGS sequence"/>
</dbReference>
<feature type="compositionally biased region" description="Basic and acidic residues" evidence="1">
    <location>
        <begin position="469"/>
        <end position="479"/>
    </location>
</feature>
<feature type="compositionally biased region" description="Low complexity" evidence="1">
    <location>
        <begin position="562"/>
        <end position="578"/>
    </location>
</feature>
<dbReference type="InterPro" id="IPR024153">
    <property type="entry name" value="Suprabasin"/>
</dbReference>
<name>A0AAV4LV02_BABCB</name>
<comment type="caution">
    <text evidence="2">The sequence shown here is derived from an EMBL/GenBank/DDBJ whole genome shotgun (WGS) entry which is preliminary data.</text>
</comment>
<dbReference type="PANTHER" id="PTHR23243">
    <property type="entry name" value="SUPRABASAL-SPECIFIC PROTEIN SUPRABASIN"/>
    <property type="match status" value="1"/>
</dbReference>
<keyword evidence="3" id="KW-1185">Reference proteome</keyword>
<evidence type="ECO:0000256" key="1">
    <source>
        <dbReference type="SAM" id="MobiDB-lite"/>
    </source>
</evidence>
<proteinExistence type="predicted"/>
<dbReference type="AlphaFoldDB" id="A0AAV4LV02"/>
<dbReference type="InterPro" id="IPR049502">
    <property type="entry name" value="SBSN_GxHH_rpt"/>
</dbReference>
<feature type="region of interest" description="Disordered" evidence="1">
    <location>
        <begin position="514"/>
        <end position="590"/>
    </location>
</feature>
<feature type="compositionally biased region" description="Low complexity" evidence="1">
    <location>
        <begin position="355"/>
        <end position="371"/>
    </location>
</feature>
<feature type="compositionally biased region" description="Low complexity" evidence="1">
    <location>
        <begin position="416"/>
        <end position="443"/>
    </location>
</feature>